<sequence>MEAYFTKIKTLWQDLYDFRPIDECSCGAAKSLFSYLEPEYVMIFFMGFNETYASTHAQILLMDPLPSISNTPQPRRKSKKYCRSIISCCYEIIEREIASDKTILKFVCHELWIDVMPPLGTHFLLTKCGHDFGVRRCLVYFF</sequence>
<reference evidence="1 2" key="2">
    <citation type="journal article" date="2009" name="PLoS ONE">
        <title>An integrated genetic and cytogenetic map of the cucumber genome.</title>
        <authorList>
            <person name="Ren Y."/>
            <person name="Zhang Z."/>
            <person name="Liu J."/>
            <person name="Staub J.E."/>
            <person name="Han Y."/>
            <person name="Cheng Z."/>
            <person name="Li X."/>
            <person name="Lu J."/>
            <person name="Miao H."/>
            <person name="Kang H."/>
            <person name="Xie B."/>
            <person name="Gu X."/>
            <person name="Wang X."/>
            <person name="Du Y."/>
            <person name="Jin W."/>
            <person name="Huang S."/>
        </authorList>
    </citation>
    <scope>NUCLEOTIDE SEQUENCE [LARGE SCALE GENOMIC DNA]</scope>
    <source>
        <strain evidence="2">cv. 9930</strain>
    </source>
</reference>
<dbReference type="AlphaFoldDB" id="A0A0A0M328"/>
<accession>A0A0A0M328</accession>
<evidence type="ECO:0000313" key="1">
    <source>
        <dbReference type="EMBL" id="KGN66616.1"/>
    </source>
</evidence>
<name>A0A0A0M328_CUCSA</name>
<dbReference type="Proteomes" id="UP000029981">
    <property type="component" value="Chromosome 1"/>
</dbReference>
<reference evidence="1 2" key="1">
    <citation type="journal article" date="2009" name="Nat. Genet.">
        <title>The genome of the cucumber, Cucumis sativus L.</title>
        <authorList>
            <person name="Huang S."/>
            <person name="Li R."/>
            <person name="Zhang Z."/>
            <person name="Li L."/>
            <person name="Gu X."/>
            <person name="Fan W."/>
            <person name="Lucas W.J."/>
            <person name="Wang X."/>
            <person name="Xie B."/>
            <person name="Ni P."/>
            <person name="Ren Y."/>
            <person name="Zhu H."/>
            <person name="Li J."/>
            <person name="Lin K."/>
            <person name="Jin W."/>
            <person name="Fei Z."/>
            <person name="Li G."/>
            <person name="Staub J."/>
            <person name="Kilian A."/>
            <person name="van der Vossen E.A."/>
            <person name="Wu Y."/>
            <person name="Guo J."/>
            <person name="He J."/>
            <person name="Jia Z."/>
            <person name="Ren Y."/>
            <person name="Tian G."/>
            <person name="Lu Y."/>
            <person name="Ruan J."/>
            <person name="Qian W."/>
            <person name="Wang M."/>
            <person name="Huang Q."/>
            <person name="Li B."/>
            <person name="Xuan Z."/>
            <person name="Cao J."/>
            <person name="Asan"/>
            <person name="Wu Z."/>
            <person name="Zhang J."/>
            <person name="Cai Q."/>
            <person name="Bai Y."/>
            <person name="Zhao B."/>
            <person name="Han Y."/>
            <person name="Li Y."/>
            <person name="Li X."/>
            <person name="Wang S."/>
            <person name="Shi Q."/>
            <person name="Liu S."/>
            <person name="Cho W.K."/>
            <person name="Kim J.Y."/>
            <person name="Xu Y."/>
            <person name="Heller-Uszynska K."/>
            <person name="Miao H."/>
            <person name="Cheng Z."/>
            <person name="Zhang S."/>
            <person name="Wu J."/>
            <person name="Yang Y."/>
            <person name="Kang H."/>
            <person name="Li M."/>
            <person name="Liang H."/>
            <person name="Ren X."/>
            <person name="Shi Z."/>
            <person name="Wen M."/>
            <person name="Jian M."/>
            <person name="Yang H."/>
            <person name="Zhang G."/>
            <person name="Yang Z."/>
            <person name="Chen R."/>
            <person name="Liu S."/>
            <person name="Li J."/>
            <person name="Ma L."/>
            <person name="Liu H."/>
            <person name="Zhou Y."/>
            <person name="Zhao J."/>
            <person name="Fang X."/>
            <person name="Li G."/>
            <person name="Fang L."/>
            <person name="Li Y."/>
            <person name="Liu D."/>
            <person name="Zheng H."/>
            <person name="Zhang Y."/>
            <person name="Qin N."/>
            <person name="Li Z."/>
            <person name="Yang G."/>
            <person name="Yang S."/>
            <person name="Bolund L."/>
            <person name="Kristiansen K."/>
            <person name="Zheng H."/>
            <person name="Li S."/>
            <person name="Zhang X."/>
            <person name="Yang H."/>
            <person name="Wang J."/>
            <person name="Sun R."/>
            <person name="Zhang B."/>
            <person name="Jiang S."/>
            <person name="Wang J."/>
            <person name="Du Y."/>
            <person name="Li S."/>
        </authorList>
    </citation>
    <scope>NUCLEOTIDE SEQUENCE [LARGE SCALE GENOMIC DNA]</scope>
    <source>
        <strain evidence="2">cv. 9930</strain>
    </source>
</reference>
<reference evidence="1 2" key="4">
    <citation type="journal article" date="2011" name="BMC Genomics">
        <title>RNA-Seq improves annotation of protein-coding genes in the cucumber genome.</title>
        <authorList>
            <person name="Li Z."/>
            <person name="Zhang Z."/>
            <person name="Yan P."/>
            <person name="Huang S."/>
            <person name="Fei Z."/>
            <person name="Lin K."/>
        </authorList>
    </citation>
    <scope>NUCLEOTIDE SEQUENCE [LARGE SCALE GENOMIC DNA]</scope>
    <source>
        <strain evidence="2">cv. 9930</strain>
    </source>
</reference>
<dbReference type="EMBL" id="CM002922">
    <property type="protein sequence ID" value="KGN66616.1"/>
    <property type="molecule type" value="Genomic_DNA"/>
</dbReference>
<reference evidence="1 2" key="3">
    <citation type="journal article" date="2010" name="BMC Genomics">
        <title>Transcriptome sequencing and comparative analysis of cucumber flowers with different sex types.</title>
        <authorList>
            <person name="Guo S."/>
            <person name="Zheng Y."/>
            <person name="Joung J.G."/>
            <person name="Liu S."/>
            <person name="Zhang Z."/>
            <person name="Crasta O.R."/>
            <person name="Sobral B.W."/>
            <person name="Xu Y."/>
            <person name="Huang S."/>
            <person name="Fei Z."/>
        </authorList>
    </citation>
    <scope>NUCLEOTIDE SEQUENCE [LARGE SCALE GENOMIC DNA]</scope>
    <source>
        <strain evidence="2">cv. 9930</strain>
    </source>
</reference>
<proteinExistence type="predicted"/>
<gene>
    <name evidence="1" type="ORF">Csa_1G649800</name>
</gene>
<dbReference type="PANTHER" id="PTHR34222">
    <property type="entry name" value="GAG_PRE-INTEGRS DOMAIN-CONTAINING PROTEIN"/>
    <property type="match status" value="1"/>
</dbReference>
<keyword evidence="2" id="KW-1185">Reference proteome</keyword>
<dbReference type="PANTHER" id="PTHR34222:SF99">
    <property type="entry name" value="PROTEIN, PUTATIVE-RELATED"/>
    <property type="match status" value="1"/>
</dbReference>
<dbReference type="Gramene" id="KGN66616">
    <property type="protein sequence ID" value="KGN66616"/>
    <property type="gene ID" value="Csa_1G649800"/>
</dbReference>
<organism evidence="1 2">
    <name type="scientific">Cucumis sativus</name>
    <name type="common">Cucumber</name>
    <dbReference type="NCBI Taxonomy" id="3659"/>
    <lineage>
        <taxon>Eukaryota</taxon>
        <taxon>Viridiplantae</taxon>
        <taxon>Streptophyta</taxon>
        <taxon>Embryophyta</taxon>
        <taxon>Tracheophyta</taxon>
        <taxon>Spermatophyta</taxon>
        <taxon>Magnoliopsida</taxon>
        <taxon>eudicotyledons</taxon>
        <taxon>Gunneridae</taxon>
        <taxon>Pentapetalae</taxon>
        <taxon>rosids</taxon>
        <taxon>fabids</taxon>
        <taxon>Cucurbitales</taxon>
        <taxon>Cucurbitaceae</taxon>
        <taxon>Benincaseae</taxon>
        <taxon>Cucumis</taxon>
    </lineage>
</organism>
<evidence type="ECO:0000313" key="2">
    <source>
        <dbReference type="Proteomes" id="UP000029981"/>
    </source>
</evidence>
<protein>
    <submittedName>
        <fullName evidence="1">Uncharacterized protein</fullName>
    </submittedName>
</protein>